<dbReference type="EMBL" id="GEDC01031767">
    <property type="protein sequence ID" value="JAS05531.1"/>
    <property type="molecule type" value="Transcribed_RNA"/>
</dbReference>
<name>A0A1B6BW69_9HEMI</name>
<organism evidence="7">
    <name type="scientific">Clastoptera arizonana</name>
    <name type="common">Arizona spittle bug</name>
    <dbReference type="NCBI Taxonomy" id="38151"/>
    <lineage>
        <taxon>Eukaryota</taxon>
        <taxon>Metazoa</taxon>
        <taxon>Ecdysozoa</taxon>
        <taxon>Arthropoda</taxon>
        <taxon>Hexapoda</taxon>
        <taxon>Insecta</taxon>
        <taxon>Pterygota</taxon>
        <taxon>Neoptera</taxon>
        <taxon>Paraneoptera</taxon>
        <taxon>Hemiptera</taxon>
        <taxon>Auchenorrhyncha</taxon>
        <taxon>Cercopoidea</taxon>
        <taxon>Clastopteridae</taxon>
        <taxon>Clastoptera</taxon>
    </lineage>
</organism>
<evidence type="ECO:0000256" key="4">
    <source>
        <dbReference type="ARBA" id="ARBA00022605"/>
    </source>
</evidence>
<comment type="similarity">
    <text evidence="2">Belongs to the chorismate synthase family.</text>
</comment>
<comment type="pathway">
    <text evidence="1">Metabolic intermediate biosynthesis; chorismate biosynthesis; chorismate from D-erythrose 4-phosphate and phosphoenolpyruvate: step 7/7.</text>
</comment>
<evidence type="ECO:0000256" key="5">
    <source>
        <dbReference type="ARBA" id="ARBA00023141"/>
    </source>
</evidence>
<evidence type="ECO:0000256" key="1">
    <source>
        <dbReference type="ARBA" id="ARBA00005044"/>
    </source>
</evidence>
<dbReference type="GO" id="GO:0005829">
    <property type="term" value="C:cytosol"/>
    <property type="evidence" value="ECO:0007669"/>
    <property type="project" value="TreeGrafter"/>
</dbReference>
<evidence type="ECO:0000313" key="8">
    <source>
        <dbReference type="EMBL" id="JAS16244.1"/>
    </source>
</evidence>
<evidence type="ECO:0000313" key="7">
    <source>
        <dbReference type="EMBL" id="JAS05531.1"/>
    </source>
</evidence>
<dbReference type="GO" id="GO:0004107">
    <property type="term" value="F:chorismate synthase activity"/>
    <property type="evidence" value="ECO:0007669"/>
    <property type="project" value="UniProtKB-EC"/>
</dbReference>
<dbReference type="InterPro" id="IPR000453">
    <property type="entry name" value="Chorismate_synth"/>
</dbReference>
<accession>A0A1B6BW69</accession>
<dbReference type="PANTHER" id="PTHR21085:SF0">
    <property type="entry name" value="CHORISMATE SYNTHASE"/>
    <property type="match status" value="1"/>
</dbReference>
<dbReference type="SUPFAM" id="SSF103263">
    <property type="entry name" value="Chorismate synthase, AroC"/>
    <property type="match status" value="1"/>
</dbReference>
<dbReference type="EC" id="4.2.3.5" evidence="3"/>
<reference evidence="7" key="1">
    <citation type="submission" date="2015-12" db="EMBL/GenBank/DDBJ databases">
        <title>De novo transcriptome assembly of four potential Pierce s Disease insect vectors from Arizona vineyards.</title>
        <authorList>
            <person name="Tassone E.E."/>
        </authorList>
    </citation>
    <scope>NUCLEOTIDE SEQUENCE</scope>
</reference>
<keyword evidence="4" id="KW-0028">Amino-acid biosynthesis</keyword>
<sequence>MYSNILGKIFTISCFGESHGKAIGCIIGGCPSNIKLSNFDIQIEINKRIPGKSKYTSPRKEKDKIKILSGIFNKKTTGTPIAIIIKNKDKKSNDYNNIKNIFRPGHADYTY</sequence>
<dbReference type="GO" id="GO:0010181">
    <property type="term" value="F:FMN binding"/>
    <property type="evidence" value="ECO:0007669"/>
    <property type="project" value="TreeGrafter"/>
</dbReference>
<gene>
    <name evidence="7" type="ORF">g.4829</name>
    <name evidence="8" type="ORF">g.4832</name>
</gene>
<protein>
    <recommendedName>
        <fullName evidence="3">chorismate synthase</fullName>
        <ecNumber evidence="3">4.2.3.5</ecNumber>
    </recommendedName>
</protein>
<evidence type="ECO:0000256" key="6">
    <source>
        <dbReference type="ARBA" id="ARBA00023239"/>
    </source>
</evidence>
<proteinExistence type="inferred from homology"/>
<dbReference type="GO" id="GO:0008652">
    <property type="term" value="P:amino acid biosynthetic process"/>
    <property type="evidence" value="ECO:0007669"/>
    <property type="project" value="UniProtKB-KW"/>
</dbReference>
<dbReference type="InterPro" id="IPR035904">
    <property type="entry name" value="Chorismate_synth_AroC_sf"/>
</dbReference>
<dbReference type="Pfam" id="PF01264">
    <property type="entry name" value="Chorismate_synt"/>
    <property type="match status" value="1"/>
</dbReference>
<evidence type="ECO:0000256" key="3">
    <source>
        <dbReference type="ARBA" id="ARBA00013036"/>
    </source>
</evidence>
<evidence type="ECO:0000256" key="2">
    <source>
        <dbReference type="ARBA" id="ARBA00008014"/>
    </source>
</evidence>
<keyword evidence="6" id="KW-0456">Lyase</keyword>
<dbReference type="PANTHER" id="PTHR21085">
    <property type="entry name" value="CHORISMATE SYNTHASE"/>
    <property type="match status" value="1"/>
</dbReference>
<dbReference type="AlphaFoldDB" id="A0A1B6BW69"/>
<dbReference type="EMBL" id="GEDC01021054">
    <property type="protein sequence ID" value="JAS16244.1"/>
    <property type="molecule type" value="Transcribed_RNA"/>
</dbReference>
<dbReference type="GO" id="GO:0009423">
    <property type="term" value="P:chorismate biosynthetic process"/>
    <property type="evidence" value="ECO:0007669"/>
    <property type="project" value="TreeGrafter"/>
</dbReference>
<keyword evidence="5" id="KW-0057">Aromatic amino acid biosynthesis</keyword>
<dbReference type="Gene3D" id="3.60.150.10">
    <property type="entry name" value="Chorismate synthase AroC"/>
    <property type="match status" value="1"/>
</dbReference>
<dbReference type="GO" id="GO:0009073">
    <property type="term" value="P:aromatic amino acid family biosynthetic process"/>
    <property type="evidence" value="ECO:0007669"/>
    <property type="project" value="UniProtKB-KW"/>
</dbReference>